<name>A0A2K9NYU1_9FIRM</name>
<reference evidence="1 2" key="1">
    <citation type="submission" date="2017-04" db="EMBL/GenBank/DDBJ databases">
        <title>Monoglobus pectinilyticus 14 draft genome.</title>
        <authorList>
            <person name="Kim C."/>
            <person name="Rosendale D.I."/>
            <person name="Kelly W.J."/>
            <person name="Tannock G.W."/>
            <person name="Patchett M.L."/>
            <person name="Jordens J.Z."/>
        </authorList>
    </citation>
    <scope>NUCLEOTIDE SEQUENCE [LARGE SCALE GENOMIC DNA]</scope>
    <source>
        <strain evidence="1 2">14</strain>
    </source>
</reference>
<dbReference type="NCBIfam" id="TIGR01603">
    <property type="entry name" value="maj_tail_phi13"/>
    <property type="match status" value="1"/>
</dbReference>
<keyword evidence="2" id="KW-1185">Reference proteome</keyword>
<dbReference type="GeneID" id="98061452"/>
<dbReference type="RefSeq" id="WP_102364564.1">
    <property type="nucleotide sequence ID" value="NZ_CP020991.1"/>
</dbReference>
<dbReference type="EMBL" id="CP020991">
    <property type="protein sequence ID" value="AUO18205.1"/>
    <property type="molecule type" value="Genomic_DNA"/>
</dbReference>
<evidence type="ECO:0000313" key="2">
    <source>
        <dbReference type="Proteomes" id="UP000235589"/>
    </source>
</evidence>
<dbReference type="OrthoDB" id="3078218at2"/>
<sequence length="212" mass="23110">MAVKEINKPHSKIGVSNYTFFPITADDIATGKTTYGEAVTLPGTVEIAPTDSGSTSTFDADNGAYEVDSYVEKMGHEITNADIPPEVDAMWRGAELVDNGVEFNKDTAAKAEYFAVAWVIEKANGVKRLVRYYKGKYGFASNIGGKTKASEGAPEHQTAKATFSAVFRDSDGKGYYYIDTDNLPDGVTEEQAVENWFTDPNWYPSTTPEQGV</sequence>
<accession>A0A2K9NYU1</accession>
<proteinExistence type="predicted"/>
<gene>
    <name evidence="1" type="ORF">B9O19_00018</name>
</gene>
<dbReference type="KEGG" id="mpec:B9O19_00018"/>
<evidence type="ECO:0000313" key="1">
    <source>
        <dbReference type="EMBL" id="AUO18205.1"/>
    </source>
</evidence>
<organism evidence="1 2">
    <name type="scientific">Monoglobus pectinilyticus</name>
    <dbReference type="NCBI Taxonomy" id="1981510"/>
    <lineage>
        <taxon>Bacteria</taxon>
        <taxon>Bacillati</taxon>
        <taxon>Bacillota</taxon>
        <taxon>Clostridia</taxon>
        <taxon>Monoglobales</taxon>
        <taxon>Monoglobaceae</taxon>
        <taxon>Monoglobus</taxon>
    </lineage>
</organism>
<dbReference type="AlphaFoldDB" id="A0A2K9NYU1"/>
<dbReference type="Proteomes" id="UP000235589">
    <property type="component" value="Chromosome"/>
</dbReference>
<protein>
    <submittedName>
        <fullName evidence="1">Phage major tail protein, phi13 family</fullName>
    </submittedName>
</protein>
<dbReference type="InterPro" id="IPR006490">
    <property type="entry name" value="Maj_tail_phi13"/>
</dbReference>